<reference evidence="2" key="1">
    <citation type="journal article" date="2019" name="Int. J. Syst. Evol. Microbiol.">
        <title>The Global Catalogue of Microorganisms (GCM) 10K type strain sequencing project: providing services to taxonomists for standard genome sequencing and annotation.</title>
        <authorList>
            <consortium name="The Broad Institute Genomics Platform"/>
            <consortium name="The Broad Institute Genome Sequencing Center for Infectious Disease"/>
            <person name="Wu L."/>
            <person name="Ma J."/>
        </authorList>
    </citation>
    <scope>NUCLEOTIDE SEQUENCE [LARGE SCALE GENOMIC DNA]</scope>
    <source>
        <strain evidence="2">KCTC 13528</strain>
    </source>
</reference>
<dbReference type="RefSeq" id="WP_204728349.1">
    <property type="nucleotide sequence ID" value="NZ_JAFBDK010000003.1"/>
</dbReference>
<protein>
    <submittedName>
        <fullName evidence="1">Uncharacterized protein</fullName>
    </submittedName>
</protein>
<dbReference type="Proteomes" id="UP001597561">
    <property type="component" value="Unassembled WGS sequence"/>
</dbReference>
<organism evidence="1 2">
    <name type="scientific">Jeotgalibacillus terrae</name>
    <dbReference type="NCBI Taxonomy" id="587735"/>
    <lineage>
        <taxon>Bacteria</taxon>
        <taxon>Bacillati</taxon>
        <taxon>Bacillota</taxon>
        <taxon>Bacilli</taxon>
        <taxon>Bacillales</taxon>
        <taxon>Caryophanaceae</taxon>
        <taxon>Jeotgalibacillus</taxon>
    </lineage>
</organism>
<evidence type="ECO:0000313" key="2">
    <source>
        <dbReference type="Proteomes" id="UP001597561"/>
    </source>
</evidence>
<accession>A0ABW5ZMX3</accession>
<gene>
    <name evidence="1" type="ORF">ACFS5P_16195</name>
</gene>
<proteinExistence type="predicted"/>
<keyword evidence="2" id="KW-1185">Reference proteome</keyword>
<name>A0ABW5ZMX3_9BACL</name>
<evidence type="ECO:0000313" key="1">
    <source>
        <dbReference type="EMBL" id="MFD2913428.1"/>
    </source>
</evidence>
<sequence length="238" mass="27643">MNKRTDLEAFNWIKEQIIPLPEEWRGCHFYNLIPPVFEAYCKIIHPIYRELGAPDDKVTWRETGFSEGYLQPGERITLRDLAEKYGLRETKELGMASIVRKLGGDQPRYLSGGEEGILDYKSLNQVVEIIKPFSKNMNCYFYYNLLKTTDYEDKLFEGKPDEMKHLLGLQEVCGNPSYFWPEDRSWCFYSDIDLDFTLVGGSRKLIDALMADDWLECIETDAETRVDDAADQQEMGEG</sequence>
<comment type="caution">
    <text evidence="1">The sequence shown here is derived from an EMBL/GenBank/DDBJ whole genome shotgun (WGS) entry which is preliminary data.</text>
</comment>
<dbReference type="EMBL" id="JBHUPG010000031">
    <property type="protein sequence ID" value="MFD2913428.1"/>
    <property type="molecule type" value="Genomic_DNA"/>
</dbReference>